<dbReference type="InterPro" id="IPR036097">
    <property type="entry name" value="HisK_dim/P_sf"/>
</dbReference>
<evidence type="ECO:0000256" key="3">
    <source>
        <dbReference type="ARBA" id="ARBA00022553"/>
    </source>
</evidence>
<dbReference type="CDD" id="cd00082">
    <property type="entry name" value="HisKA"/>
    <property type="match status" value="1"/>
</dbReference>
<dbReference type="EMBL" id="SAYW01000001">
    <property type="protein sequence ID" value="RWU10548.1"/>
    <property type="molecule type" value="Genomic_DNA"/>
</dbReference>
<dbReference type="InterPro" id="IPR036890">
    <property type="entry name" value="HATPase_C_sf"/>
</dbReference>
<comment type="catalytic activity">
    <reaction evidence="1">
        <text>ATP + protein L-histidine = ADP + protein N-phospho-L-histidine.</text>
        <dbReference type="EC" id="2.7.13.3"/>
    </reaction>
</comment>
<dbReference type="InterPro" id="IPR011623">
    <property type="entry name" value="7TMR_DISM_rcpt_extracell_dom1"/>
</dbReference>
<sequence length="709" mass="80921">MKKGIFYRLFIIISILFIGNSKSYATSEIDTLPFKTQYYKDASNQLHIDEIDKKVFTPVQSDIFNFGVENATFWLKLDAEKDLVFNRNILLIEQARFLAGEMYYQKPNKKPQLTKSFNFFKDSTQKGAQGMAYLLPDTIKKGEALYLKLKSHEAFITKISIVNESELHDKYALKDIIFGIYTGVMLIMFVYNLFLFIIVRDRSYIFYVFYIFFTWLTQISIQGYGLKYMWHASSPINHYSVVLYSLIGLVFASLFTTSFLNTKVFAPRIHRLIKIFILLTLANILVLFVADTYVGFITMQLTTVLGVVIALSSSYYVYFKKHFKPAGFYLIAWSILLIGAVLFILKDYGVLPYNTFTTYLLQISSAIEVMLLSFALADKINYFKKENETSQAQALRASLENQHLIKEQNIMLEKKVKERTEEIENTNQALNETLNNLKSTQSQLVDAEKMAALGQLTAGIAHEINNPINFVTSNVKPLQLDIDDLKDIIKKYEGIDVEKEIKPQIDAIEAYKKQIDLDFINNEITSLLSGISEGAKRTAEIIRSLRNFSRVDETDMKAIDLNEGLLSTLVLIRNTLPDNLTVIKDLGNLPKVECMPGKINQVFMNLVSNAVQAIKSKDVQQEEEFLTIKSWYEDQKVHISIKDSGTGMTEEVKHRIFEPFFTTKDIGEGTGLGLSIVFSIIEKHKGHIEVVSKVGEGTEFIITLQVNTL</sequence>
<evidence type="ECO:0000259" key="6">
    <source>
        <dbReference type="PROSITE" id="PS50109"/>
    </source>
</evidence>
<dbReference type="PROSITE" id="PS50109">
    <property type="entry name" value="HIS_KIN"/>
    <property type="match status" value="1"/>
</dbReference>
<dbReference type="SMART" id="SM00388">
    <property type="entry name" value="HisKA"/>
    <property type="match status" value="1"/>
</dbReference>
<evidence type="ECO:0000256" key="2">
    <source>
        <dbReference type="ARBA" id="ARBA00012438"/>
    </source>
</evidence>
<keyword evidence="5" id="KW-0812">Transmembrane</keyword>
<feature type="transmembrane region" description="Helical" evidence="5">
    <location>
        <begin position="357"/>
        <end position="377"/>
    </location>
</feature>
<dbReference type="InterPro" id="IPR005467">
    <property type="entry name" value="His_kinase_dom"/>
</dbReference>
<keyword evidence="4" id="KW-0175">Coiled coil</keyword>
<evidence type="ECO:0000256" key="1">
    <source>
        <dbReference type="ARBA" id="ARBA00000085"/>
    </source>
</evidence>
<evidence type="ECO:0000313" key="7">
    <source>
        <dbReference type="EMBL" id="RWU10548.1"/>
    </source>
</evidence>
<dbReference type="PANTHER" id="PTHR43065">
    <property type="entry name" value="SENSOR HISTIDINE KINASE"/>
    <property type="match status" value="1"/>
</dbReference>
<proteinExistence type="predicted"/>
<dbReference type="SUPFAM" id="SSF55874">
    <property type="entry name" value="ATPase domain of HSP90 chaperone/DNA topoisomerase II/histidine kinase"/>
    <property type="match status" value="1"/>
</dbReference>
<organism evidence="7 8">
    <name type="scientific">Pedobacter chitinilyticus</name>
    <dbReference type="NCBI Taxonomy" id="2233776"/>
    <lineage>
        <taxon>Bacteria</taxon>
        <taxon>Pseudomonadati</taxon>
        <taxon>Bacteroidota</taxon>
        <taxon>Sphingobacteriia</taxon>
        <taxon>Sphingobacteriales</taxon>
        <taxon>Sphingobacteriaceae</taxon>
        <taxon>Pedobacter</taxon>
    </lineage>
</organism>
<dbReference type="Proteomes" id="UP000284120">
    <property type="component" value="Unassembled WGS sequence"/>
</dbReference>
<name>A0A443Z1Y2_9SPHI</name>
<keyword evidence="5" id="KW-0472">Membrane</keyword>
<keyword evidence="8" id="KW-1185">Reference proteome</keyword>
<dbReference type="OrthoDB" id="9806995at2"/>
<dbReference type="Pfam" id="PF07695">
    <property type="entry name" value="7TMR-DISM_7TM"/>
    <property type="match status" value="1"/>
</dbReference>
<dbReference type="RefSeq" id="WP_113646036.1">
    <property type="nucleotide sequence ID" value="NZ_QMHN01000001.1"/>
</dbReference>
<dbReference type="Gene3D" id="2.60.40.2380">
    <property type="match status" value="1"/>
</dbReference>
<dbReference type="Gene3D" id="1.10.287.130">
    <property type="match status" value="1"/>
</dbReference>
<reference evidence="7 8" key="1">
    <citation type="submission" date="2018-06" db="EMBL/GenBank/DDBJ databases">
        <title>Pedobacter endophyticus sp. nov., an endophytic bacterium isolated from a leaf of Triticum aestivum.</title>
        <authorList>
            <person name="Zhang L."/>
        </authorList>
    </citation>
    <scope>NUCLEOTIDE SEQUENCE [LARGE SCALE GENOMIC DNA]</scope>
    <source>
        <strain evidence="7 8">CM134L-2</strain>
    </source>
</reference>
<dbReference type="InterPro" id="IPR003661">
    <property type="entry name" value="HisK_dim/P_dom"/>
</dbReference>
<dbReference type="Gene3D" id="3.30.565.10">
    <property type="entry name" value="Histidine kinase-like ATPase, C-terminal domain"/>
    <property type="match status" value="1"/>
</dbReference>
<dbReference type="Pfam" id="PF07696">
    <property type="entry name" value="7TMR-DISMED2"/>
    <property type="match status" value="1"/>
</dbReference>
<dbReference type="GO" id="GO:0000155">
    <property type="term" value="F:phosphorelay sensor kinase activity"/>
    <property type="evidence" value="ECO:0007669"/>
    <property type="project" value="InterPro"/>
</dbReference>
<dbReference type="Pfam" id="PF02518">
    <property type="entry name" value="HATPase_c"/>
    <property type="match status" value="1"/>
</dbReference>
<keyword evidence="3" id="KW-0597">Phosphoprotein</keyword>
<feature type="transmembrane region" description="Helical" evidence="5">
    <location>
        <begin position="296"/>
        <end position="319"/>
    </location>
</feature>
<evidence type="ECO:0000313" key="8">
    <source>
        <dbReference type="Proteomes" id="UP000284120"/>
    </source>
</evidence>
<comment type="caution">
    <text evidence="7">The sequence shown here is derived from an EMBL/GenBank/DDBJ whole genome shotgun (WGS) entry which is preliminary data.</text>
</comment>
<accession>A0A443Z1Y2</accession>
<keyword evidence="5" id="KW-1133">Transmembrane helix</keyword>
<gene>
    <name evidence="7" type="ORF">DPV69_04205</name>
</gene>
<feature type="transmembrane region" description="Helical" evidence="5">
    <location>
        <begin position="176"/>
        <end position="197"/>
    </location>
</feature>
<dbReference type="AlphaFoldDB" id="A0A443Z1Y2"/>
<dbReference type="InterPro" id="IPR003594">
    <property type="entry name" value="HATPase_dom"/>
</dbReference>
<protein>
    <recommendedName>
        <fullName evidence="2">histidine kinase</fullName>
        <ecNumber evidence="2">2.7.13.3</ecNumber>
    </recommendedName>
</protein>
<dbReference type="SUPFAM" id="SSF47384">
    <property type="entry name" value="Homodimeric domain of signal transducing histidine kinase"/>
    <property type="match status" value="1"/>
</dbReference>
<dbReference type="PRINTS" id="PR00344">
    <property type="entry name" value="BCTRLSENSOR"/>
</dbReference>
<evidence type="ECO:0000256" key="5">
    <source>
        <dbReference type="SAM" id="Phobius"/>
    </source>
</evidence>
<dbReference type="SMART" id="SM00387">
    <property type="entry name" value="HATPase_c"/>
    <property type="match status" value="1"/>
</dbReference>
<dbReference type="EC" id="2.7.13.3" evidence="2"/>
<feature type="transmembrane region" description="Helical" evidence="5">
    <location>
        <begin position="204"/>
        <end position="221"/>
    </location>
</feature>
<feature type="domain" description="Histidine kinase" evidence="6">
    <location>
        <begin position="459"/>
        <end position="708"/>
    </location>
</feature>
<dbReference type="InterPro" id="IPR011622">
    <property type="entry name" value="7TMR_DISM_rcpt_extracell_dom2"/>
</dbReference>
<feature type="transmembrane region" description="Helical" evidence="5">
    <location>
        <begin position="272"/>
        <end position="290"/>
    </location>
</feature>
<feature type="coiled-coil region" evidence="4">
    <location>
        <begin position="409"/>
        <end position="450"/>
    </location>
</feature>
<evidence type="ECO:0000256" key="4">
    <source>
        <dbReference type="SAM" id="Coils"/>
    </source>
</evidence>
<dbReference type="PANTHER" id="PTHR43065:SF50">
    <property type="entry name" value="HISTIDINE KINASE"/>
    <property type="match status" value="1"/>
</dbReference>
<feature type="transmembrane region" description="Helical" evidence="5">
    <location>
        <begin position="241"/>
        <end position="260"/>
    </location>
</feature>
<dbReference type="InterPro" id="IPR004358">
    <property type="entry name" value="Sig_transdc_His_kin-like_C"/>
</dbReference>
<feature type="transmembrane region" description="Helical" evidence="5">
    <location>
        <begin position="326"/>
        <end position="345"/>
    </location>
</feature>